<proteinExistence type="predicted"/>
<gene>
    <name evidence="2" type="ORF">GDO78_007109</name>
</gene>
<feature type="transmembrane region" description="Helical" evidence="1">
    <location>
        <begin position="20"/>
        <end position="38"/>
    </location>
</feature>
<accession>A0A8J6KFH9</accession>
<reference evidence="2" key="1">
    <citation type="thesis" date="2020" institute="ProQuest LLC" country="789 East Eisenhower Parkway, Ann Arbor, MI, USA">
        <title>Comparative Genomics and Chromosome Evolution.</title>
        <authorList>
            <person name="Mudd A.B."/>
        </authorList>
    </citation>
    <scope>NUCLEOTIDE SEQUENCE</scope>
    <source>
        <strain evidence="2">HN-11 Male</strain>
        <tissue evidence="2">Kidney and liver</tissue>
    </source>
</reference>
<keyword evidence="1" id="KW-0812">Transmembrane</keyword>
<dbReference type="EMBL" id="WNTK01000003">
    <property type="protein sequence ID" value="KAG9487054.1"/>
    <property type="molecule type" value="Genomic_DNA"/>
</dbReference>
<dbReference type="Proteomes" id="UP000770717">
    <property type="component" value="Unassembled WGS sequence"/>
</dbReference>
<dbReference type="AlphaFoldDB" id="A0A8J6KFH9"/>
<sequence length="79" mass="9177">MENRGALQILTEQGSEESLRVLLILIFFFFLAVKIQFLSEPRGQRFHITMTAENQENNTKMNLNINRQEGKMSLLSSFL</sequence>
<evidence type="ECO:0000256" key="1">
    <source>
        <dbReference type="SAM" id="Phobius"/>
    </source>
</evidence>
<evidence type="ECO:0000313" key="3">
    <source>
        <dbReference type="Proteomes" id="UP000770717"/>
    </source>
</evidence>
<name>A0A8J6KFH9_ELECQ</name>
<protein>
    <submittedName>
        <fullName evidence="2">Uncharacterized protein</fullName>
    </submittedName>
</protein>
<keyword evidence="1" id="KW-1133">Transmembrane helix</keyword>
<comment type="caution">
    <text evidence="2">The sequence shown here is derived from an EMBL/GenBank/DDBJ whole genome shotgun (WGS) entry which is preliminary data.</text>
</comment>
<evidence type="ECO:0000313" key="2">
    <source>
        <dbReference type="EMBL" id="KAG9487054.1"/>
    </source>
</evidence>
<keyword evidence="1" id="KW-0472">Membrane</keyword>
<keyword evidence="3" id="KW-1185">Reference proteome</keyword>
<organism evidence="2 3">
    <name type="scientific">Eleutherodactylus coqui</name>
    <name type="common">Puerto Rican coqui</name>
    <dbReference type="NCBI Taxonomy" id="57060"/>
    <lineage>
        <taxon>Eukaryota</taxon>
        <taxon>Metazoa</taxon>
        <taxon>Chordata</taxon>
        <taxon>Craniata</taxon>
        <taxon>Vertebrata</taxon>
        <taxon>Euteleostomi</taxon>
        <taxon>Amphibia</taxon>
        <taxon>Batrachia</taxon>
        <taxon>Anura</taxon>
        <taxon>Neobatrachia</taxon>
        <taxon>Hyloidea</taxon>
        <taxon>Eleutherodactylidae</taxon>
        <taxon>Eleutherodactylinae</taxon>
        <taxon>Eleutherodactylus</taxon>
        <taxon>Eleutherodactylus</taxon>
    </lineage>
</organism>